<gene>
    <name evidence="2" type="ORF">SAMN06296020_1123</name>
</gene>
<dbReference type="AntiFam" id="ANF00008">
    <property type="entry name" value="Translation of CRISPR region"/>
</dbReference>
<proteinExistence type="predicted"/>
<name>A0AA45WXK4_9CLOT</name>
<dbReference type="Proteomes" id="UP001158066">
    <property type="component" value="Unassembled WGS sequence"/>
</dbReference>
<keyword evidence="3" id="KW-1185">Reference proteome</keyword>
<organism evidence="2 3">
    <name type="scientific">Anoxynatronum buryatiense</name>
    <dbReference type="NCBI Taxonomy" id="489973"/>
    <lineage>
        <taxon>Bacteria</taxon>
        <taxon>Bacillati</taxon>
        <taxon>Bacillota</taxon>
        <taxon>Clostridia</taxon>
        <taxon>Eubacteriales</taxon>
        <taxon>Clostridiaceae</taxon>
        <taxon>Anoxynatronum</taxon>
    </lineage>
</organism>
<protein>
    <submittedName>
        <fullName evidence="2">Uncharacterized protein</fullName>
    </submittedName>
</protein>
<dbReference type="EMBL" id="FXUF01000012">
    <property type="protein sequence ID" value="SMP64740.1"/>
    <property type="molecule type" value="Genomic_DNA"/>
</dbReference>
<sequence length="248" mass="26407">MGGASIKSVQRGFNPRSRTGSDLRAKVKHGFADWFQSTLPHGERPMINTLAKLKAEVSIHAPARGATTAAAILFPPRAVSIHAPARGATQDGDRGRGWRRSFNPRSRTGSDQGSHTDQSAFYSFNPRSRTGSDPPPVVLMPLATGVSIHAPARGATADSSTFRVRHTVSIHAPARGATSSSSCDMACKKQFQSTLPHGERLNFQACTITGGLFQSTLPHGERLRAQVVGHLPDGVSIHAPARGATFCQ</sequence>
<feature type="compositionally biased region" description="Polar residues" evidence="1">
    <location>
        <begin position="103"/>
        <end position="131"/>
    </location>
</feature>
<feature type="region of interest" description="Disordered" evidence="1">
    <location>
        <begin position="1"/>
        <end position="21"/>
    </location>
</feature>
<reference evidence="2" key="1">
    <citation type="submission" date="2017-05" db="EMBL/GenBank/DDBJ databases">
        <authorList>
            <person name="Varghese N."/>
            <person name="Submissions S."/>
        </authorList>
    </citation>
    <scope>NUCLEOTIDE SEQUENCE</scope>
    <source>
        <strain evidence="2">Su22</strain>
    </source>
</reference>
<dbReference type="AlphaFoldDB" id="A0AA45WXK4"/>
<comment type="caution">
    <text evidence="2">The sequence shown here is derived from an EMBL/GenBank/DDBJ whole genome shotgun (WGS) entry which is preliminary data.</text>
</comment>
<dbReference type="AntiFam" id="ANF00272">
    <property type="entry name" value="Translation of CRISPR region"/>
</dbReference>
<evidence type="ECO:0000313" key="2">
    <source>
        <dbReference type="EMBL" id="SMP64740.1"/>
    </source>
</evidence>
<accession>A0AA45WXK4</accession>
<evidence type="ECO:0000313" key="3">
    <source>
        <dbReference type="Proteomes" id="UP001158066"/>
    </source>
</evidence>
<feature type="region of interest" description="Disordered" evidence="1">
    <location>
        <begin position="83"/>
        <end position="137"/>
    </location>
</feature>
<evidence type="ECO:0000256" key="1">
    <source>
        <dbReference type="SAM" id="MobiDB-lite"/>
    </source>
</evidence>